<name>A0A2M8Z3R9_9FIRM</name>
<feature type="domain" description="Glycosyl hydrolase family 38 C-terminal" evidence="2">
    <location>
        <begin position="547"/>
        <end position="735"/>
    </location>
</feature>
<dbReference type="Pfam" id="PF07748">
    <property type="entry name" value="Glyco_hydro_38C"/>
    <property type="match status" value="1"/>
</dbReference>
<dbReference type="InterPro" id="IPR011682">
    <property type="entry name" value="Glyco_hydro_38_C"/>
</dbReference>
<sequence>MYMEKKWNIYLIQHSHTDIGYTERQDKIMRYHYDFIRQAMGILDGIHSGEITGSDGFVWQCENYWQVENFYEIADKATRKKFETYVKSGEIGLSGNYLNMTELVSMPVLEHAIEKAQQYGKAIGHPITAGMCADINGMAWGYADALYDYGIRDFYSCLHPHHGMFPLYKKTLPFYWESPKGNQLLVWNGDHYHLGNEMFLAPHGGTTYMINDEFSPGIRKNFILNQNTEDTYENEMKIVKTRIQRYLDNLNEEGYPYDIVPFMVSGAITDNAPPSAGIAKRVNELNKIFKDRISFRMVTLEQFFDAVRNHCSDIPVFRGDWTDWWADGIGSTPAEVKVYRDAMRKYDLCRKLDPHGLLGNQKLMEKTAKEQMLYAEHTWGYSSSVSEPWESLVGMLELKKGAYAANSNTHVAKNLDQIMAAKGEVTIRQDKPQRYLIINPHDVALHTKACLYIEFWEYIQGVRYDETIPIRVVDCETGQTIPSQVKRIARATQVEIEIVMRPKEEKLVMITLDERKYQTTENHAHIGAEGIKDLLSEKDNRVDADRIETDHIILTLDGEKGIISIINKADHTELIRNDSVDGAFAGVYEVTDMAESACETRRRMGRNRKSTATRRYRSMLKDRRIVENGTVYAVIELDYQLEGTGFYTVLVKAYKHQPKLEVMVRVHKQSVWEPENLYVALPFTAGEDTTVYFDKTGCIFRPGIDQLPGSCQDFYLIQNGVVLKSDNINLAIITKDAPLISLGGLEARPIVLCNCKDIGRNRSPIYSWVMNNYWETNFKVNLGGFYEFFYTLMVHEPCGEAEMYAECEAENQGLIACYTD</sequence>
<gene>
    <name evidence="3" type="ORF">H171_1569</name>
</gene>
<dbReference type="Gene3D" id="3.20.110.10">
    <property type="entry name" value="Glycoside hydrolase 38, N terminal domain"/>
    <property type="match status" value="1"/>
</dbReference>
<evidence type="ECO:0000313" key="3">
    <source>
        <dbReference type="EMBL" id="PJJ28081.1"/>
    </source>
</evidence>
<dbReference type="RefSeq" id="WP_166433597.1">
    <property type="nucleotide sequence ID" value="NZ_PGET01000001.1"/>
</dbReference>
<comment type="caution">
    <text evidence="3">The sequence shown here is derived from an EMBL/GenBank/DDBJ whole genome shotgun (WGS) entry which is preliminary data.</text>
</comment>
<dbReference type="Pfam" id="PF01074">
    <property type="entry name" value="Glyco_hydro_38N"/>
    <property type="match status" value="1"/>
</dbReference>
<dbReference type="InterPro" id="IPR000602">
    <property type="entry name" value="Glyco_hydro_38_N"/>
</dbReference>
<dbReference type="CDD" id="cd10791">
    <property type="entry name" value="GH38N_AMII_like_1"/>
    <property type="match status" value="1"/>
</dbReference>
<evidence type="ECO:0000259" key="1">
    <source>
        <dbReference type="Pfam" id="PF01074"/>
    </source>
</evidence>
<organism evidence="3 4">
    <name type="scientific">[Clostridium] celerecrescens 18A</name>
    <dbReference type="NCBI Taxonomy" id="1286362"/>
    <lineage>
        <taxon>Bacteria</taxon>
        <taxon>Bacillati</taxon>
        <taxon>Bacillota</taxon>
        <taxon>Clostridia</taxon>
        <taxon>Lachnospirales</taxon>
        <taxon>Lachnospiraceae</taxon>
        <taxon>Lacrimispora</taxon>
    </lineage>
</organism>
<proteinExistence type="predicted"/>
<dbReference type="SUPFAM" id="SSF88713">
    <property type="entry name" value="Glycoside hydrolase/deacetylase"/>
    <property type="match status" value="1"/>
</dbReference>
<dbReference type="Proteomes" id="UP000231092">
    <property type="component" value="Unassembled WGS sequence"/>
</dbReference>
<feature type="domain" description="Glycoside hydrolase family 38 N-terminal" evidence="1">
    <location>
        <begin position="8"/>
        <end position="316"/>
    </location>
</feature>
<dbReference type="GO" id="GO:0004559">
    <property type="term" value="F:alpha-mannosidase activity"/>
    <property type="evidence" value="ECO:0007669"/>
    <property type="project" value="InterPro"/>
</dbReference>
<dbReference type="InterPro" id="IPR027291">
    <property type="entry name" value="Glyco_hydro_38_N_sf"/>
</dbReference>
<keyword evidence="3" id="KW-0378">Hydrolase</keyword>
<reference evidence="3 4" key="1">
    <citation type="submission" date="2017-11" db="EMBL/GenBank/DDBJ databases">
        <title>Understudied soil microbes with underappreciated capabilities: Untangling the Clostridium saccharolyticum group.</title>
        <authorList>
            <person name="Leschine S."/>
        </authorList>
    </citation>
    <scope>NUCLEOTIDE SEQUENCE [LARGE SCALE GENOMIC DNA]</scope>
    <source>
        <strain evidence="3 4">18A</strain>
    </source>
</reference>
<dbReference type="InterPro" id="IPR011330">
    <property type="entry name" value="Glyco_hydro/deAcase_b/a-brl"/>
</dbReference>
<accession>A0A2M8Z3R9</accession>
<protein>
    <submittedName>
        <fullName evidence="3">Glycosyl hydrolase family 38</fullName>
    </submittedName>
</protein>
<dbReference type="EMBL" id="PGET01000001">
    <property type="protein sequence ID" value="PJJ28081.1"/>
    <property type="molecule type" value="Genomic_DNA"/>
</dbReference>
<dbReference type="AlphaFoldDB" id="A0A2M8Z3R9"/>
<dbReference type="GO" id="GO:0006013">
    <property type="term" value="P:mannose metabolic process"/>
    <property type="evidence" value="ECO:0007669"/>
    <property type="project" value="InterPro"/>
</dbReference>
<evidence type="ECO:0000313" key="4">
    <source>
        <dbReference type="Proteomes" id="UP000231092"/>
    </source>
</evidence>
<evidence type="ECO:0000259" key="2">
    <source>
        <dbReference type="Pfam" id="PF07748"/>
    </source>
</evidence>